<dbReference type="Gene3D" id="3.30.420.40">
    <property type="match status" value="2"/>
</dbReference>
<reference evidence="2 3" key="1">
    <citation type="submission" date="2019-05" db="EMBL/GenBank/DDBJ databases">
        <title>Culicoidintestinum kansasii gen. nov., sp. nov. from the gastrointestinal tract of the biting midge, Culicoides sonorensis.</title>
        <authorList>
            <person name="Neupane S."/>
            <person name="Ghosh A."/>
            <person name="Gunther S."/>
            <person name="Martin K."/>
            <person name="Zurek L."/>
        </authorList>
    </citation>
    <scope>NUCLEOTIDE SEQUENCE [LARGE SCALE GENOMIC DNA]</scope>
    <source>
        <strain evidence="2 3">CS-1</strain>
    </source>
</reference>
<dbReference type="InParanoid" id="A0A5R8QIE2"/>
<dbReference type="PANTHER" id="PTHR18964:SF170">
    <property type="entry name" value="SUGAR KINASE"/>
    <property type="match status" value="1"/>
</dbReference>
<dbReference type="EMBL" id="VBWP01000001">
    <property type="protein sequence ID" value="TLG77213.1"/>
    <property type="molecule type" value="Genomic_DNA"/>
</dbReference>
<protein>
    <submittedName>
        <fullName evidence="2">ROK family protein</fullName>
    </submittedName>
</protein>
<dbReference type="AlphaFoldDB" id="A0A5R8QIE2"/>
<dbReference type="Pfam" id="PF00480">
    <property type="entry name" value="ROK"/>
    <property type="match status" value="2"/>
</dbReference>
<organism evidence="2 3">
    <name type="scientific">Culicoidibacter larvae</name>
    <dbReference type="NCBI Taxonomy" id="2579976"/>
    <lineage>
        <taxon>Bacteria</taxon>
        <taxon>Bacillati</taxon>
        <taxon>Bacillota</taxon>
        <taxon>Culicoidibacteria</taxon>
        <taxon>Culicoidibacterales</taxon>
        <taxon>Culicoidibacteraceae</taxon>
        <taxon>Culicoidibacter</taxon>
    </lineage>
</organism>
<dbReference type="SUPFAM" id="SSF53067">
    <property type="entry name" value="Actin-like ATPase domain"/>
    <property type="match status" value="1"/>
</dbReference>
<sequence>MALLVVDIGGSAVKYGVWDKESLHAKDEFPTPPLRADFFTKMKQILDELGEKYEIEGLGLSCPGETDEKTGKVAGWSFVPFLAFGEFQQTFSDALDGLPVTMMNDANCAGLAEMRYGVGRGHENPLFLIIGSGIGLAFVRDGEIVVDTQSEISLLDKLVTTALQLLHGINVSPVQMGKVVSVKKFQLPDSIEGKDVFELAKQGDKVAKEQVDKMYQSLAEIIIYLQTIFKPEFFAIGGGLSKNKDLLENLQQAITDYLADENPLFLMFRKQVLQEDETMAAPEVKICEYSNDANLIGAALHFYDVQQ</sequence>
<keyword evidence="3" id="KW-1185">Reference proteome</keyword>
<dbReference type="PANTHER" id="PTHR18964">
    <property type="entry name" value="ROK (REPRESSOR, ORF, KINASE) FAMILY"/>
    <property type="match status" value="1"/>
</dbReference>
<dbReference type="RefSeq" id="WP_138189821.1">
    <property type="nucleotide sequence ID" value="NZ_VBWP01000001.1"/>
</dbReference>
<comment type="caution">
    <text evidence="2">The sequence shown here is derived from an EMBL/GenBank/DDBJ whole genome shotgun (WGS) entry which is preliminary data.</text>
</comment>
<comment type="similarity">
    <text evidence="1">Belongs to the ROK (NagC/XylR) family.</text>
</comment>
<proteinExistence type="inferred from homology"/>
<evidence type="ECO:0000313" key="2">
    <source>
        <dbReference type="EMBL" id="TLG77213.1"/>
    </source>
</evidence>
<accession>A0A5R8QIE2</accession>
<dbReference type="InterPro" id="IPR043129">
    <property type="entry name" value="ATPase_NBD"/>
</dbReference>
<dbReference type="InterPro" id="IPR000600">
    <property type="entry name" value="ROK"/>
</dbReference>
<gene>
    <name evidence="2" type="ORF">FEZ08_00940</name>
</gene>
<evidence type="ECO:0000256" key="1">
    <source>
        <dbReference type="ARBA" id="ARBA00006479"/>
    </source>
</evidence>
<dbReference type="Proteomes" id="UP000306912">
    <property type="component" value="Unassembled WGS sequence"/>
</dbReference>
<dbReference type="OrthoDB" id="9795247at2"/>
<name>A0A5R8QIE2_9FIRM</name>
<evidence type="ECO:0000313" key="3">
    <source>
        <dbReference type="Proteomes" id="UP000306912"/>
    </source>
</evidence>